<dbReference type="GO" id="GO:0003735">
    <property type="term" value="F:structural constituent of ribosome"/>
    <property type="evidence" value="ECO:0007669"/>
    <property type="project" value="InterPro"/>
</dbReference>
<keyword evidence="3 6" id="KW-0687">Ribonucleoprotein</keyword>
<dbReference type="GO" id="GO:0005840">
    <property type="term" value="C:ribosome"/>
    <property type="evidence" value="ECO:0007669"/>
    <property type="project" value="UniProtKB-KW"/>
</dbReference>
<evidence type="ECO:0000256" key="2">
    <source>
        <dbReference type="ARBA" id="ARBA00022980"/>
    </source>
</evidence>
<reference evidence="7 8" key="1">
    <citation type="journal article" date="2024" name="Proc. Natl. Acad. Sci. U.S.A.">
        <title>The genetic regulatory architecture and epigenomic basis for age-related changes in rattlesnake venom.</title>
        <authorList>
            <person name="Hogan M.P."/>
            <person name="Holding M.L."/>
            <person name="Nystrom G.S."/>
            <person name="Colston T.J."/>
            <person name="Bartlett D.A."/>
            <person name="Mason A.J."/>
            <person name="Ellsworth S.A."/>
            <person name="Rautsaw R.M."/>
            <person name="Lawrence K.C."/>
            <person name="Strickland J.L."/>
            <person name="He B."/>
            <person name="Fraser P."/>
            <person name="Margres M.J."/>
            <person name="Gilbert D.M."/>
            <person name="Gibbs H.L."/>
            <person name="Parkinson C.L."/>
            <person name="Rokyta D.R."/>
        </authorList>
    </citation>
    <scope>NUCLEOTIDE SEQUENCE [LARGE SCALE GENOMIC DNA]</scope>
    <source>
        <strain evidence="7">DRR0105</strain>
    </source>
</reference>
<accession>A0AAW1AQJ3</accession>
<dbReference type="PANTHER" id="PTHR10986">
    <property type="entry name" value="39S RIBOSOMAL PROTEIN L20"/>
    <property type="match status" value="1"/>
</dbReference>
<evidence type="ECO:0000313" key="8">
    <source>
        <dbReference type="Proteomes" id="UP001474421"/>
    </source>
</evidence>
<sequence length="309" mass="35225">MVRAEQKSREWDRTDVLWALSATLSGHYTMTPCGGDSHGNQWERGGRKIARRVFRAKKQQLPPCSPPTIQSRSERFGVAPAFLFLPPLSTQMASSPPAPEERGCGRRVLPLCSPGRFLQQLLRSLARRPEGDGRRCTAWLGHLQPGDPSAASFAKLRLAGMVFLTVPLWLRSRVTDRFWRKQLILKHALHFRGRKNRCYSLAYRAVRRAFVYATKARLLKKRDMRTLWKTRIEAATLEHGIKYHNFISGLYKCQVELNRKSLAELAIYEPKTFKSLAALAKRRGEEGLLAAQGEAKEPEGIFSRLLKYP</sequence>
<evidence type="ECO:0000313" key="7">
    <source>
        <dbReference type="EMBL" id="KAK9392055.1"/>
    </source>
</evidence>
<evidence type="ECO:0000256" key="6">
    <source>
        <dbReference type="RuleBase" id="RU000561"/>
    </source>
</evidence>
<dbReference type="Proteomes" id="UP001474421">
    <property type="component" value="Unassembled WGS sequence"/>
</dbReference>
<dbReference type="CDD" id="cd07026">
    <property type="entry name" value="Ribosomal_L20"/>
    <property type="match status" value="1"/>
</dbReference>
<keyword evidence="2 6" id="KW-0689">Ribosomal protein</keyword>
<dbReference type="GO" id="GO:0019843">
    <property type="term" value="F:rRNA binding"/>
    <property type="evidence" value="ECO:0007669"/>
    <property type="project" value="InterPro"/>
</dbReference>
<evidence type="ECO:0000256" key="4">
    <source>
        <dbReference type="ARBA" id="ARBA00072767"/>
    </source>
</evidence>
<keyword evidence="8" id="KW-1185">Reference proteome</keyword>
<dbReference type="GO" id="GO:1990904">
    <property type="term" value="C:ribonucleoprotein complex"/>
    <property type="evidence" value="ECO:0007669"/>
    <property type="project" value="UniProtKB-KW"/>
</dbReference>
<evidence type="ECO:0000256" key="5">
    <source>
        <dbReference type="ARBA" id="ARBA00076245"/>
    </source>
</evidence>
<evidence type="ECO:0000256" key="1">
    <source>
        <dbReference type="ARBA" id="ARBA00007698"/>
    </source>
</evidence>
<dbReference type="GO" id="GO:0006412">
    <property type="term" value="P:translation"/>
    <property type="evidence" value="ECO:0007669"/>
    <property type="project" value="InterPro"/>
</dbReference>
<dbReference type="FunFam" id="1.10.1900.20:FF:000001">
    <property type="entry name" value="50S ribosomal protein L20"/>
    <property type="match status" value="1"/>
</dbReference>
<protein>
    <recommendedName>
        <fullName evidence="4">Large ribosomal subunit protein bL20m</fullName>
    </recommendedName>
    <alternativeName>
        <fullName evidence="5">39S ribosomal protein L20, mitochondrial</fullName>
    </alternativeName>
</protein>
<comment type="similarity">
    <text evidence="1 6">Belongs to the bacterial ribosomal protein bL20 family.</text>
</comment>
<name>A0AAW1AQJ3_CROAD</name>
<dbReference type="InterPro" id="IPR035566">
    <property type="entry name" value="Ribosomal_protein_bL20_C"/>
</dbReference>
<proteinExistence type="inferred from homology"/>
<dbReference type="Pfam" id="PF00453">
    <property type="entry name" value="Ribosomal_L20"/>
    <property type="match status" value="1"/>
</dbReference>
<gene>
    <name evidence="7" type="ORF">NXF25_017642</name>
</gene>
<dbReference type="PRINTS" id="PR00062">
    <property type="entry name" value="RIBOSOMALL20"/>
</dbReference>
<evidence type="ECO:0000256" key="3">
    <source>
        <dbReference type="ARBA" id="ARBA00023274"/>
    </source>
</evidence>
<comment type="caution">
    <text evidence="7">The sequence shown here is derived from an EMBL/GenBank/DDBJ whole genome shotgun (WGS) entry which is preliminary data.</text>
</comment>
<dbReference type="Gene3D" id="1.10.1900.20">
    <property type="entry name" value="Ribosomal protein L20"/>
    <property type="match status" value="1"/>
</dbReference>
<dbReference type="InterPro" id="IPR005813">
    <property type="entry name" value="Ribosomal_bL20"/>
</dbReference>
<dbReference type="AlphaFoldDB" id="A0AAW1AQJ3"/>
<dbReference type="EMBL" id="JAOTOJ010000017">
    <property type="protein sequence ID" value="KAK9392055.1"/>
    <property type="molecule type" value="Genomic_DNA"/>
</dbReference>
<dbReference type="NCBIfam" id="TIGR01032">
    <property type="entry name" value="rplT_bact"/>
    <property type="match status" value="1"/>
</dbReference>
<organism evidence="7 8">
    <name type="scientific">Crotalus adamanteus</name>
    <name type="common">Eastern diamondback rattlesnake</name>
    <dbReference type="NCBI Taxonomy" id="8729"/>
    <lineage>
        <taxon>Eukaryota</taxon>
        <taxon>Metazoa</taxon>
        <taxon>Chordata</taxon>
        <taxon>Craniata</taxon>
        <taxon>Vertebrata</taxon>
        <taxon>Euteleostomi</taxon>
        <taxon>Lepidosauria</taxon>
        <taxon>Squamata</taxon>
        <taxon>Bifurcata</taxon>
        <taxon>Unidentata</taxon>
        <taxon>Episquamata</taxon>
        <taxon>Toxicofera</taxon>
        <taxon>Serpentes</taxon>
        <taxon>Colubroidea</taxon>
        <taxon>Viperidae</taxon>
        <taxon>Crotalinae</taxon>
        <taxon>Crotalus</taxon>
    </lineage>
</organism>
<dbReference type="Gene3D" id="6.10.160.10">
    <property type="match status" value="1"/>
</dbReference>
<dbReference type="SUPFAM" id="SSF74731">
    <property type="entry name" value="Ribosomal protein L20"/>
    <property type="match status" value="1"/>
</dbReference>